<dbReference type="Proteomes" id="UP000019335">
    <property type="component" value="Chromosome 7"/>
</dbReference>
<evidence type="ECO:0000313" key="3">
    <source>
        <dbReference type="Proteomes" id="UP000019335"/>
    </source>
</evidence>
<dbReference type="AlphaFoldDB" id="W7U3D0"/>
<keyword evidence="3" id="KW-1185">Reference proteome</keyword>
<organism evidence="2 3">
    <name type="scientific">Nannochloropsis gaditana</name>
    <dbReference type="NCBI Taxonomy" id="72520"/>
    <lineage>
        <taxon>Eukaryota</taxon>
        <taxon>Sar</taxon>
        <taxon>Stramenopiles</taxon>
        <taxon>Ochrophyta</taxon>
        <taxon>Eustigmatophyceae</taxon>
        <taxon>Eustigmatales</taxon>
        <taxon>Monodopsidaceae</taxon>
        <taxon>Nannochloropsis</taxon>
    </lineage>
</organism>
<name>W7U3D0_9STRA</name>
<accession>W7U3D0</accession>
<feature type="region of interest" description="Disordered" evidence="1">
    <location>
        <begin position="50"/>
        <end position="69"/>
    </location>
</feature>
<sequence length="143" mass="15657">SLPPSLPQERGPSRLLDPWLCPGHLWHGADSRQYHNLSFCPALPPALLAGHGKGGVREGRKGRRRGGRGRPQCAFLVCGAGDDVWWWGRDGMREKHDSVVEAMVAIGWRGKQVVDDGGGSGHPSEMRRRATGNLSPREIHTRG</sequence>
<protein>
    <submittedName>
        <fullName evidence="2">Uncharacterized protein</fullName>
    </submittedName>
</protein>
<gene>
    <name evidence="2" type="ORF">Naga_100438g5</name>
</gene>
<evidence type="ECO:0000313" key="2">
    <source>
        <dbReference type="EMBL" id="EWM27376.1"/>
    </source>
</evidence>
<comment type="caution">
    <text evidence="2">The sequence shown here is derived from an EMBL/GenBank/DDBJ whole genome shotgun (WGS) entry which is preliminary data.</text>
</comment>
<dbReference type="EMBL" id="AZIL01000472">
    <property type="protein sequence ID" value="EWM27376.1"/>
    <property type="molecule type" value="Genomic_DNA"/>
</dbReference>
<evidence type="ECO:0000256" key="1">
    <source>
        <dbReference type="SAM" id="MobiDB-lite"/>
    </source>
</evidence>
<reference evidence="2 3" key="1">
    <citation type="journal article" date="2014" name="Mol. Plant">
        <title>Chromosome Scale Genome Assembly and Transcriptome Profiling of Nannochloropsis gaditana in Nitrogen Depletion.</title>
        <authorList>
            <person name="Corteggiani Carpinelli E."/>
            <person name="Telatin A."/>
            <person name="Vitulo N."/>
            <person name="Forcato C."/>
            <person name="D'Angelo M."/>
            <person name="Schiavon R."/>
            <person name="Vezzi A."/>
            <person name="Giacometti G.M."/>
            <person name="Morosinotto T."/>
            <person name="Valle G."/>
        </authorList>
    </citation>
    <scope>NUCLEOTIDE SEQUENCE [LARGE SCALE GENOMIC DNA]</scope>
    <source>
        <strain evidence="2 3">B-31</strain>
    </source>
</reference>
<proteinExistence type="predicted"/>
<feature type="region of interest" description="Disordered" evidence="1">
    <location>
        <begin position="112"/>
        <end position="143"/>
    </location>
</feature>
<feature type="non-terminal residue" evidence="2">
    <location>
        <position position="1"/>
    </location>
</feature>